<protein>
    <submittedName>
        <fullName evidence="1">Uncharacterized protein</fullName>
    </submittedName>
</protein>
<dbReference type="EMBL" id="CP124685">
    <property type="protein sequence ID" value="WGX75454.1"/>
    <property type="molecule type" value="Genomic_DNA"/>
</dbReference>
<evidence type="ECO:0000313" key="2">
    <source>
        <dbReference type="Proteomes" id="UP001239169"/>
    </source>
</evidence>
<organism evidence="1 2">
    <name type="scientific">Paraclostridium bifermentans</name>
    <name type="common">Clostridium bifermentans</name>
    <dbReference type="NCBI Taxonomy" id="1490"/>
    <lineage>
        <taxon>Bacteria</taxon>
        <taxon>Bacillati</taxon>
        <taxon>Bacillota</taxon>
        <taxon>Clostridia</taxon>
        <taxon>Peptostreptococcales</taxon>
        <taxon>Peptostreptococcaceae</taxon>
        <taxon>Paraclostridium</taxon>
    </lineage>
</organism>
<gene>
    <name evidence="1" type="ORF">QJS64_15900</name>
</gene>
<reference evidence="1 2" key="1">
    <citation type="submission" date="2023-04" db="EMBL/GenBank/DDBJ databases">
        <title>Bacteria Genome Submission.</title>
        <authorList>
            <person name="Isaac P."/>
        </authorList>
    </citation>
    <scope>NUCLEOTIDE SEQUENCE [LARGE SCALE GENOMIC DNA]</scope>
    <source>
        <strain evidence="1 2">SampleS7P1</strain>
    </source>
</reference>
<proteinExistence type="predicted"/>
<name>A0ABY8R1S7_PARBF</name>
<accession>A0ABY8R1S7</accession>
<keyword evidence="2" id="KW-1185">Reference proteome</keyword>
<dbReference type="Proteomes" id="UP001239169">
    <property type="component" value="Chromosome"/>
</dbReference>
<sequence>MEKLLSDLKYMKEGLIQLEDINIDDLDMEKTILFIVDMNNGFAKKVLYIQIE</sequence>
<evidence type="ECO:0000313" key="1">
    <source>
        <dbReference type="EMBL" id="WGX75454.1"/>
    </source>
</evidence>